<name>A0A6M1RRN7_9BACT</name>
<dbReference type="Gene3D" id="3.30.565.10">
    <property type="entry name" value="Histidine kinase-like ATPase, C-terminal domain"/>
    <property type="match status" value="1"/>
</dbReference>
<dbReference type="InterPro" id="IPR035965">
    <property type="entry name" value="PAS-like_dom_sf"/>
</dbReference>
<dbReference type="NCBIfam" id="TIGR00229">
    <property type="entry name" value="sensory_box"/>
    <property type="match status" value="3"/>
</dbReference>
<dbReference type="PROSITE" id="PS50112">
    <property type="entry name" value="PAS"/>
    <property type="match status" value="3"/>
</dbReference>
<dbReference type="InterPro" id="IPR013656">
    <property type="entry name" value="PAS_4"/>
</dbReference>
<reference evidence="10 11" key="1">
    <citation type="submission" date="2020-02" db="EMBL/GenBank/DDBJ databases">
        <title>Draft genome sequence of Limisphaera ngatamarikiensis NGM72.4T, a thermophilic Verrucomicrobia grouped in subdivision 3.</title>
        <authorList>
            <person name="Carere C.R."/>
            <person name="Steen J."/>
            <person name="Hugenholtz P."/>
            <person name="Stott M.B."/>
        </authorList>
    </citation>
    <scope>NUCLEOTIDE SEQUENCE [LARGE SCALE GENOMIC DNA]</scope>
    <source>
        <strain evidence="10 11">NGM72.4</strain>
    </source>
</reference>
<evidence type="ECO:0000256" key="4">
    <source>
        <dbReference type="PROSITE-ProRule" id="PRU00169"/>
    </source>
</evidence>
<dbReference type="Pfam" id="PF08448">
    <property type="entry name" value="PAS_4"/>
    <property type="match status" value="2"/>
</dbReference>
<dbReference type="Gene3D" id="1.10.287.130">
    <property type="match status" value="1"/>
</dbReference>
<dbReference type="InterPro" id="IPR036097">
    <property type="entry name" value="HisK_dim/P_sf"/>
</dbReference>
<evidence type="ECO:0000259" key="6">
    <source>
        <dbReference type="PROSITE" id="PS50109"/>
    </source>
</evidence>
<sequence>MGRTLRILHLEDDMDYAALVAAWLEEAGWNAQITAVSSLDDFRDSLVRDTFDLILSDFHLPACSGLEALALARQLSPETPFILLSGTAGEAAAVESLRQGATDYVLKQWTDRLLPAVERALHLTEERRRLRALQEEIGRQQRLMRALTENVLDLVVLLDPHGRIRYASPSARAVLGYEPEGWIGQDWCEFVHPEDVGALRSAFESLHSAETRPVRVEFRICHRDGRWRHMESILQNRLHEPDLAGLLMTCRDITERKQAEERFRALFENSPDAIFVLDLNGLVRDANAAARKLTGTSREDLPGRCWFDFLPDAERPTARLLWRQLAAGASPATESHWQGPEDRLTPVEIRARLVHEDNDTFALLIVRDISDRKQAESALRESERLFFSVWENSVDGMCLTDEQGHLVAVNEAFCRLVGMDRSELEGQRFTVIHPPGPQQALLLGQYQQGFRDRSLERRVQHRLTLRNGQTRELELSHTFIESEGRPALLLTLFRDLTAQKALEDQLRHAQKMEAIGQLAGGIAHDFNNLLTVIQGNAHQLLRSHPADSPTHHAAHQIHQAAERAANLTRQLLTFSRRQPLQPRTLDLNELVHHLSRMLGRILGEHIVLRLQFSPQPAWVFADPGMLEQVVLNLVVNARDAMPEGGYLDLRVAVLTQESPGPGPATGPGPGPWVRLEVTDTGCGIPPENLKRIFEPFFTTKEVGKGTGLGLATAYSIVQQHHGWIEVESTVGRGSTFRVYLPHQSQSEPIPEPMTSEPPEPRGSETILVVEDEPSVRELVAALLRHYGYRVLQAANGPEAVEIWARHRDEIDLLLTDLVMPRRMNGRQLAERLWQDRPDLKVIFTSGYSAEVVGEDFLQRPGIVYLQKPYPPAQLARVVRQTLDESPVTA</sequence>
<dbReference type="SMART" id="SM00086">
    <property type="entry name" value="PAC"/>
    <property type="match status" value="3"/>
</dbReference>
<dbReference type="InterPro" id="IPR013655">
    <property type="entry name" value="PAS_fold_3"/>
</dbReference>
<dbReference type="EMBL" id="JAAKYA010000082">
    <property type="protein sequence ID" value="NGO40283.1"/>
    <property type="molecule type" value="Genomic_DNA"/>
</dbReference>
<keyword evidence="3 4" id="KW-0597">Phosphoprotein</keyword>
<dbReference type="Gene3D" id="3.30.450.20">
    <property type="entry name" value="PAS domain"/>
    <property type="match status" value="3"/>
</dbReference>
<protein>
    <recommendedName>
        <fullName evidence="2">histidine kinase</fullName>
        <ecNumber evidence="2">2.7.13.3</ecNumber>
    </recommendedName>
</protein>
<dbReference type="PRINTS" id="PR00344">
    <property type="entry name" value="BCTRLSENSOR"/>
</dbReference>
<dbReference type="InterPro" id="IPR000014">
    <property type="entry name" value="PAS"/>
</dbReference>
<dbReference type="InterPro" id="IPR001789">
    <property type="entry name" value="Sig_transdc_resp-reg_receiver"/>
</dbReference>
<gene>
    <name evidence="10" type="ORF">G4L39_12885</name>
</gene>
<dbReference type="EC" id="2.7.13.3" evidence="2"/>
<dbReference type="RefSeq" id="WP_165108700.1">
    <property type="nucleotide sequence ID" value="NZ_JAAKYA010000082.1"/>
</dbReference>
<dbReference type="InterPro" id="IPR005467">
    <property type="entry name" value="His_kinase_dom"/>
</dbReference>
<dbReference type="SMART" id="SM00091">
    <property type="entry name" value="PAS"/>
    <property type="match status" value="3"/>
</dbReference>
<dbReference type="SUPFAM" id="SSF55874">
    <property type="entry name" value="ATPase domain of HSP90 chaperone/DNA topoisomerase II/histidine kinase"/>
    <property type="match status" value="1"/>
</dbReference>
<feature type="modified residue" description="4-aspartylphosphate" evidence="4">
    <location>
        <position position="816"/>
    </location>
</feature>
<dbReference type="SMART" id="SM00387">
    <property type="entry name" value="HATPase_c"/>
    <property type="match status" value="1"/>
</dbReference>
<dbReference type="InterPro" id="IPR000700">
    <property type="entry name" value="PAS-assoc_C"/>
</dbReference>
<feature type="domain" description="PAC" evidence="9">
    <location>
        <begin position="214"/>
        <end position="265"/>
    </location>
</feature>
<dbReference type="SMART" id="SM00388">
    <property type="entry name" value="HisKA"/>
    <property type="match status" value="1"/>
</dbReference>
<dbReference type="InterPro" id="IPR036890">
    <property type="entry name" value="HATPase_C_sf"/>
</dbReference>
<comment type="caution">
    <text evidence="10">The sequence shown here is derived from an EMBL/GenBank/DDBJ whole genome shotgun (WGS) entry which is preliminary data.</text>
</comment>
<evidence type="ECO:0000259" key="7">
    <source>
        <dbReference type="PROSITE" id="PS50110"/>
    </source>
</evidence>
<evidence type="ECO:0000256" key="5">
    <source>
        <dbReference type="SAM" id="Coils"/>
    </source>
</evidence>
<keyword evidence="5" id="KW-0175">Coiled coil</keyword>
<comment type="catalytic activity">
    <reaction evidence="1">
        <text>ATP + protein L-histidine = ADP + protein N-phospho-L-histidine.</text>
        <dbReference type="EC" id="2.7.13.3"/>
    </reaction>
</comment>
<dbReference type="InterPro" id="IPR001610">
    <property type="entry name" value="PAC"/>
</dbReference>
<dbReference type="PANTHER" id="PTHR43065">
    <property type="entry name" value="SENSOR HISTIDINE KINASE"/>
    <property type="match status" value="1"/>
</dbReference>
<dbReference type="Pfam" id="PF00072">
    <property type="entry name" value="Response_reg"/>
    <property type="match status" value="2"/>
</dbReference>
<feature type="domain" description="Histidine kinase" evidence="6">
    <location>
        <begin position="521"/>
        <end position="744"/>
    </location>
</feature>
<feature type="domain" description="PAS" evidence="8">
    <location>
        <begin position="382"/>
        <end position="434"/>
    </location>
</feature>
<dbReference type="PANTHER" id="PTHR43065:SF42">
    <property type="entry name" value="TWO-COMPONENT SENSOR PPRA"/>
    <property type="match status" value="1"/>
</dbReference>
<dbReference type="PROSITE" id="PS50109">
    <property type="entry name" value="HIS_KIN"/>
    <property type="match status" value="1"/>
</dbReference>
<feature type="domain" description="Response regulatory" evidence="7">
    <location>
        <begin position="6"/>
        <end position="122"/>
    </location>
</feature>
<dbReference type="AlphaFoldDB" id="A0A6M1RRN7"/>
<feature type="domain" description="PAC" evidence="9">
    <location>
        <begin position="453"/>
        <end position="508"/>
    </location>
</feature>
<dbReference type="SUPFAM" id="SSF47384">
    <property type="entry name" value="Homodimeric domain of signal transducing histidine kinase"/>
    <property type="match status" value="1"/>
</dbReference>
<dbReference type="GO" id="GO:0000155">
    <property type="term" value="F:phosphorelay sensor kinase activity"/>
    <property type="evidence" value="ECO:0007669"/>
    <property type="project" value="InterPro"/>
</dbReference>
<dbReference type="CDD" id="cd00082">
    <property type="entry name" value="HisKA"/>
    <property type="match status" value="1"/>
</dbReference>
<keyword evidence="11" id="KW-1185">Reference proteome</keyword>
<dbReference type="Pfam" id="PF02518">
    <property type="entry name" value="HATPase_c"/>
    <property type="match status" value="1"/>
</dbReference>
<evidence type="ECO:0000259" key="9">
    <source>
        <dbReference type="PROSITE" id="PS50113"/>
    </source>
</evidence>
<dbReference type="SUPFAM" id="SSF52172">
    <property type="entry name" value="CheY-like"/>
    <property type="match status" value="2"/>
</dbReference>
<dbReference type="Pfam" id="PF08447">
    <property type="entry name" value="PAS_3"/>
    <property type="match status" value="1"/>
</dbReference>
<dbReference type="InterPro" id="IPR011006">
    <property type="entry name" value="CheY-like_superfamily"/>
</dbReference>
<dbReference type="InterPro" id="IPR003661">
    <property type="entry name" value="HisK_dim/P_dom"/>
</dbReference>
<feature type="domain" description="PAS" evidence="8">
    <location>
        <begin position="259"/>
        <end position="304"/>
    </location>
</feature>
<dbReference type="Gene3D" id="3.40.50.2300">
    <property type="match status" value="2"/>
</dbReference>
<evidence type="ECO:0000313" key="11">
    <source>
        <dbReference type="Proteomes" id="UP000477311"/>
    </source>
</evidence>
<evidence type="ECO:0000256" key="1">
    <source>
        <dbReference type="ARBA" id="ARBA00000085"/>
    </source>
</evidence>
<evidence type="ECO:0000256" key="2">
    <source>
        <dbReference type="ARBA" id="ARBA00012438"/>
    </source>
</evidence>
<evidence type="ECO:0000313" key="10">
    <source>
        <dbReference type="EMBL" id="NGO40283.1"/>
    </source>
</evidence>
<dbReference type="Pfam" id="PF00512">
    <property type="entry name" value="HisKA"/>
    <property type="match status" value="1"/>
</dbReference>
<feature type="modified residue" description="4-aspartylphosphate" evidence="4">
    <location>
        <position position="57"/>
    </location>
</feature>
<dbReference type="CDD" id="cd00130">
    <property type="entry name" value="PAS"/>
    <property type="match status" value="3"/>
</dbReference>
<organism evidence="10 11">
    <name type="scientific">Limisphaera ngatamarikiensis</name>
    <dbReference type="NCBI Taxonomy" id="1324935"/>
    <lineage>
        <taxon>Bacteria</taxon>
        <taxon>Pseudomonadati</taxon>
        <taxon>Verrucomicrobiota</taxon>
        <taxon>Verrucomicrobiia</taxon>
        <taxon>Limisphaerales</taxon>
        <taxon>Limisphaeraceae</taxon>
        <taxon>Limisphaera</taxon>
    </lineage>
</organism>
<proteinExistence type="predicted"/>
<feature type="domain" description="PAS" evidence="8">
    <location>
        <begin position="140"/>
        <end position="210"/>
    </location>
</feature>
<dbReference type="CDD" id="cd00156">
    <property type="entry name" value="REC"/>
    <property type="match status" value="1"/>
</dbReference>
<dbReference type="SMART" id="SM00448">
    <property type="entry name" value="REC"/>
    <property type="match status" value="2"/>
</dbReference>
<evidence type="ECO:0000256" key="3">
    <source>
        <dbReference type="ARBA" id="ARBA00022553"/>
    </source>
</evidence>
<evidence type="ECO:0000259" key="8">
    <source>
        <dbReference type="PROSITE" id="PS50112"/>
    </source>
</evidence>
<feature type="domain" description="Response regulatory" evidence="7">
    <location>
        <begin position="765"/>
        <end position="882"/>
    </location>
</feature>
<dbReference type="SUPFAM" id="SSF55785">
    <property type="entry name" value="PYP-like sensor domain (PAS domain)"/>
    <property type="match status" value="3"/>
</dbReference>
<dbReference type="PROSITE" id="PS50110">
    <property type="entry name" value="RESPONSE_REGULATORY"/>
    <property type="match status" value="2"/>
</dbReference>
<dbReference type="Proteomes" id="UP000477311">
    <property type="component" value="Unassembled WGS sequence"/>
</dbReference>
<dbReference type="InterPro" id="IPR003594">
    <property type="entry name" value="HATPase_dom"/>
</dbReference>
<dbReference type="PROSITE" id="PS50113">
    <property type="entry name" value="PAC"/>
    <property type="match status" value="2"/>
</dbReference>
<accession>A0A6M1RRN7</accession>
<feature type="coiled-coil region" evidence="5">
    <location>
        <begin position="123"/>
        <end position="150"/>
    </location>
</feature>
<dbReference type="InterPro" id="IPR004358">
    <property type="entry name" value="Sig_transdc_His_kin-like_C"/>
</dbReference>